<feature type="transmembrane region" description="Helical" evidence="1">
    <location>
        <begin position="125"/>
        <end position="150"/>
    </location>
</feature>
<feature type="transmembrane region" description="Helical" evidence="1">
    <location>
        <begin position="322"/>
        <end position="355"/>
    </location>
</feature>
<dbReference type="EMBL" id="JAERRB010000001">
    <property type="protein sequence ID" value="MBL0740121.1"/>
    <property type="molecule type" value="Genomic_DNA"/>
</dbReference>
<comment type="caution">
    <text evidence="2">The sequence shown here is derived from an EMBL/GenBank/DDBJ whole genome shotgun (WGS) entry which is preliminary data.</text>
</comment>
<sequence>MSAVFTILNKVFVREFYRANATFFLLVIGLAGGFMRSQDHIALAEFQVSSPFLLLIAISIWCLYIFKITDFHRKVLKRGENEFIFYTAILPVRQQFTTLLGVLALELIPVFAYALFLILTAAKHALYQSAALVVLACVVLLVASTLHLFWSLRHPHRERKTPALERYIHRRFTKPYPLFFPEWILRRAPFLLIGTKIFSALVLYGVAQLYRYDTYDARLMGMAVVLAFSANVNLVWEMHRFDNVHFGINRNLPIPLGTRLRYFLITLFLLTLPEAGLLVNHFSSTVAWQHLVLALLYGWSICLFFYSWLFKNVKEQDQLMSVVFFTCMGLVVLVLFGMPVWLLIVVATGASLYGWRKYYYAYERLNSNGS</sequence>
<name>A0ABS1KPB7_9BACT</name>
<dbReference type="RefSeq" id="WP_202007163.1">
    <property type="nucleotide sequence ID" value="NZ_JAERRB010000001.1"/>
</dbReference>
<keyword evidence="3" id="KW-1185">Reference proteome</keyword>
<evidence type="ECO:0000313" key="3">
    <source>
        <dbReference type="Proteomes" id="UP000613030"/>
    </source>
</evidence>
<keyword evidence="1" id="KW-0812">Transmembrane</keyword>
<dbReference type="Proteomes" id="UP000613030">
    <property type="component" value="Unassembled WGS sequence"/>
</dbReference>
<gene>
    <name evidence="2" type="ORF">JI741_02770</name>
</gene>
<feature type="transmembrane region" description="Helical" evidence="1">
    <location>
        <begin position="16"/>
        <end position="34"/>
    </location>
</feature>
<feature type="transmembrane region" description="Helical" evidence="1">
    <location>
        <begin position="99"/>
        <end position="119"/>
    </location>
</feature>
<keyword evidence="1" id="KW-0472">Membrane</keyword>
<keyword evidence="1" id="KW-1133">Transmembrane helix</keyword>
<protein>
    <recommendedName>
        <fullName evidence="4">ABC transporter permease</fullName>
    </recommendedName>
</protein>
<feature type="transmembrane region" description="Helical" evidence="1">
    <location>
        <begin position="188"/>
        <end position="207"/>
    </location>
</feature>
<evidence type="ECO:0000256" key="1">
    <source>
        <dbReference type="SAM" id="Phobius"/>
    </source>
</evidence>
<reference evidence="2 3" key="1">
    <citation type="submission" date="2021-01" db="EMBL/GenBank/DDBJ databases">
        <title>Chryseolinea sp. Jin1 Genome sequencing and assembly.</title>
        <authorList>
            <person name="Kim I."/>
        </authorList>
    </citation>
    <scope>NUCLEOTIDE SEQUENCE [LARGE SCALE GENOMIC DNA]</scope>
    <source>
        <strain evidence="2 3">Jin1</strain>
    </source>
</reference>
<accession>A0ABS1KPB7</accession>
<feature type="transmembrane region" description="Helical" evidence="1">
    <location>
        <begin position="46"/>
        <end position="66"/>
    </location>
</feature>
<organism evidence="2 3">
    <name type="scientific">Chryseolinea lacunae</name>
    <dbReference type="NCBI Taxonomy" id="2801331"/>
    <lineage>
        <taxon>Bacteria</taxon>
        <taxon>Pseudomonadati</taxon>
        <taxon>Bacteroidota</taxon>
        <taxon>Cytophagia</taxon>
        <taxon>Cytophagales</taxon>
        <taxon>Fulvivirgaceae</taxon>
        <taxon>Chryseolinea</taxon>
    </lineage>
</organism>
<evidence type="ECO:0000313" key="2">
    <source>
        <dbReference type="EMBL" id="MBL0740121.1"/>
    </source>
</evidence>
<feature type="transmembrane region" description="Helical" evidence="1">
    <location>
        <begin position="260"/>
        <end position="279"/>
    </location>
</feature>
<proteinExistence type="predicted"/>
<feature type="transmembrane region" description="Helical" evidence="1">
    <location>
        <begin position="291"/>
        <end position="310"/>
    </location>
</feature>
<feature type="transmembrane region" description="Helical" evidence="1">
    <location>
        <begin position="219"/>
        <end position="239"/>
    </location>
</feature>
<evidence type="ECO:0008006" key="4">
    <source>
        <dbReference type="Google" id="ProtNLM"/>
    </source>
</evidence>